<feature type="repeat" description="WD" evidence="3">
    <location>
        <begin position="910"/>
        <end position="935"/>
    </location>
</feature>
<dbReference type="Gene3D" id="2.130.10.10">
    <property type="entry name" value="YVTN repeat-like/Quinoprotein amine dehydrogenase"/>
    <property type="match status" value="4"/>
</dbReference>
<keyword evidence="1 3" id="KW-0853">WD repeat</keyword>
<keyword evidence="2" id="KW-0677">Repeat</keyword>
<dbReference type="InterPro" id="IPR027417">
    <property type="entry name" value="P-loop_NTPase"/>
</dbReference>
<feature type="repeat" description="WD" evidence="3">
    <location>
        <begin position="765"/>
        <end position="798"/>
    </location>
</feature>
<sequence>MAGDLRTARALLLGTGAHAGSSGLPDIPAIGTTLADLKAALHERCGLAPGAVQVALDPATPLEMGEALAAFTEAGEGGPLIVYYAGHGLLSRTGSLYLATAAADPRRNRLEHTALPYAVLRRYLLDAAGPVVVLLDCCFSGRAVSAMADPEDEVAALAEIGGGYVMTSAGGNEVALAPEGARHTAFAGALLGLLEHGDPDGPRDLSLHHVYRYLARTLPAAGYPRPRCRTAGPVGDLVLAPNPAHRPPAAVRPAPSGSGAPCPYRGLAVFEARHAEAFHGRERLTAALLARLAERAGDPRPLLVGGASGSGKSSLLRAGLLPALDRGALGGARGVLFTPTADPLGALAAALPPPGGERVVLVVDQFEEVFTQCEDEAGRAAFIRALHAAASDGSALVVAAVRADFYGRCAEYPELRAALEGGQVVVGPMTPAELRAAIERPAASAGLELEPGLAEVLLNDYGGSEAGRLPLLSHALLATWRERSGDTLTVAGYLRTGGIAGALAATADRVLAGLDEPGRTAARELFLHLVRVGEGAQDTRLRLDRGRLAAELPDPAAAEKALAAFAADDARLITMDERSVEITHEALLTAWPTLRGWLDEGRAGLLAAQHLAEAARAWEREARDPGGLYRGTRLALAREWAERGERRLGPLAREFLEASVEREAAEAHAARRRARRGLVATAVIAALAVLVPSMAALALYSRSEAERQRRVAEARDLAIGADLVEEVQPELALRLGMAAVSLSGSADDRARLASRVMAYAPVSTLAGHGDEVRAVAVAPGGRAAATGGQDGTLLLWDLADPYRVPAPARVAVPMRVVRSLAYAPGGDLLLAGGDRRTAVLFRLVPGGPPVEVARMTGESTFVNAVAFAPDGRTALLGGLPPSLWDLSDPARPRRLPWRAEAAFAAAYGPGGLLVTGGQDSSVTVWDARDPRDPRELATMRGQPEGRRTTGLALSGDGRVLVAGDQGNSASVWDLAEPAAPRRAALLAGHSGEVAAVAFAGRDPVALTAGDDRRAYLWDLGDPYHPQQIEALTGHDGPIAAAASDPSGRYVVTASADRSAVVWRASGVPRLATLRGEPGHVLHAAFAPDGRRALTAGTGGGAALWDVADPRRPARLATVGEEVAQAVFAGSSGRVLTASGDGAALWDVAGPASPRELAALPDPEGGVLGVAAAPDGRTALTFGENGRVLLWTLAPGAAPRATALTGHPGVVLAAAFSPDGRRALTAGAEGAVLLWDLPQGAPPRLAARLAGHRSDVPAVAFAPDGARALTGGADGRAILWDLTARPPARIAVLGHTAQVDAVGFGPGGITAITIGFDDAGSVWNLTDPSRPRELATVRGMAATAAYAPGGRALLTGGRSGAAVLWDAGLTEDVARDPMRAACRLARRGLDAAEWRQYVTAEPVAEPCAR</sequence>
<dbReference type="SUPFAM" id="SSF50969">
    <property type="entry name" value="YVTN repeat-like/Quinoprotein amine dehydrogenase"/>
    <property type="match status" value="1"/>
</dbReference>
<dbReference type="CDD" id="cd00200">
    <property type="entry name" value="WD40"/>
    <property type="match status" value="2"/>
</dbReference>
<dbReference type="InterPro" id="IPR036322">
    <property type="entry name" value="WD40_repeat_dom_sf"/>
</dbReference>
<dbReference type="SUPFAM" id="SSF52540">
    <property type="entry name" value="P-loop containing nucleoside triphosphate hydrolases"/>
    <property type="match status" value="1"/>
</dbReference>
<feature type="repeat" description="WD" evidence="3">
    <location>
        <begin position="986"/>
        <end position="1019"/>
    </location>
</feature>
<accession>A0A840P281</accession>
<keyword evidence="6" id="KW-1185">Reference proteome</keyword>
<dbReference type="InterPro" id="IPR001680">
    <property type="entry name" value="WD40_rpt"/>
</dbReference>
<dbReference type="InterPro" id="IPR019775">
    <property type="entry name" value="WD40_repeat_CS"/>
</dbReference>
<dbReference type="EMBL" id="JACHGN010000004">
    <property type="protein sequence ID" value="MBB5132596.1"/>
    <property type="molecule type" value="Genomic_DNA"/>
</dbReference>
<evidence type="ECO:0000313" key="6">
    <source>
        <dbReference type="Proteomes" id="UP000578449"/>
    </source>
</evidence>
<dbReference type="PANTHER" id="PTHR19879">
    <property type="entry name" value="TRANSCRIPTION INITIATION FACTOR TFIID"/>
    <property type="match status" value="1"/>
</dbReference>
<feature type="repeat" description="WD" evidence="3">
    <location>
        <begin position="1203"/>
        <end position="1244"/>
    </location>
</feature>
<feature type="repeat" description="WD" evidence="3">
    <location>
        <begin position="1031"/>
        <end position="1062"/>
    </location>
</feature>
<dbReference type="NCBIfam" id="NF047832">
    <property type="entry name" value="caspase_w_EACC1"/>
    <property type="match status" value="1"/>
</dbReference>
<evidence type="ECO:0000259" key="4">
    <source>
        <dbReference type="Pfam" id="PF20703"/>
    </source>
</evidence>
<dbReference type="Pfam" id="PF00400">
    <property type="entry name" value="WD40"/>
    <property type="match status" value="5"/>
</dbReference>
<proteinExistence type="predicted"/>
<name>A0A840P281_9ACTN</name>
<dbReference type="RefSeq" id="WP_185049568.1">
    <property type="nucleotide sequence ID" value="NZ_BAABIX010000003.1"/>
</dbReference>
<dbReference type="InterPro" id="IPR011044">
    <property type="entry name" value="Quino_amine_DH_bsu"/>
</dbReference>
<dbReference type="SMART" id="SM00320">
    <property type="entry name" value="WD40"/>
    <property type="match status" value="13"/>
</dbReference>
<dbReference type="PROSITE" id="PS00678">
    <property type="entry name" value="WD_REPEATS_1"/>
    <property type="match status" value="3"/>
</dbReference>
<dbReference type="Gene3D" id="3.40.50.1460">
    <property type="match status" value="1"/>
</dbReference>
<dbReference type="SUPFAM" id="SSF50978">
    <property type="entry name" value="WD40 repeat-like"/>
    <property type="match status" value="1"/>
</dbReference>
<feature type="repeat" description="WD" evidence="3">
    <location>
        <begin position="1291"/>
        <end position="1332"/>
    </location>
</feature>
<feature type="repeat" description="WD" evidence="3">
    <location>
        <begin position="1248"/>
        <end position="1289"/>
    </location>
</feature>
<reference evidence="5 6" key="1">
    <citation type="submission" date="2020-08" db="EMBL/GenBank/DDBJ databases">
        <title>Genomic Encyclopedia of Type Strains, Phase IV (KMG-IV): sequencing the most valuable type-strain genomes for metagenomic binning, comparative biology and taxonomic classification.</title>
        <authorList>
            <person name="Goeker M."/>
        </authorList>
    </citation>
    <scope>NUCLEOTIDE SEQUENCE [LARGE SCALE GENOMIC DNA]</scope>
    <source>
        <strain evidence="5 6">DSM 45615</strain>
    </source>
</reference>
<dbReference type="SUPFAM" id="SSF50998">
    <property type="entry name" value="Quinoprotein alcohol dehydrogenase-like"/>
    <property type="match status" value="1"/>
</dbReference>
<dbReference type="PROSITE" id="PS50294">
    <property type="entry name" value="WD_REPEATS_REGION"/>
    <property type="match status" value="5"/>
</dbReference>
<dbReference type="Proteomes" id="UP000578449">
    <property type="component" value="Unassembled WGS sequence"/>
</dbReference>
<evidence type="ECO:0000256" key="2">
    <source>
        <dbReference type="ARBA" id="ARBA00022737"/>
    </source>
</evidence>
<dbReference type="PROSITE" id="PS50082">
    <property type="entry name" value="WD_REPEATS_2"/>
    <property type="match status" value="8"/>
</dbReference>
<evidence type="ECO:0000313" key="5">
    <source>
        <dbReference type="EMBL" id="MBB5132596.1"/>
    </source>
</evidence>
<dbReference type="Pfam" id="PF20703">
    <property type="entry name" value="nSTAND1"/>
    <property type="match status" value="1"/>
</dbReference>
<organism evidence="5 6">
    <name type="scientific">Thermocatellispora tengchongensis</name>
    <dbReference type="NCBI Taxonomy" id="1073253"/>
    <lineage>
        <taxon>Bacteria</taxon>
        <taxon>Bacillati</taxon>
        <taxon>Actinomycetota</taxon>
        <taxon>Actinomycetes</taxon>
        <taxon>Streptosporangiales</taxon>
        <taxon>Streptosporangiaceae</taxon>
        <taxon>Thermocatellispora</taxon>
    </lineage>
</organism>
<feature type="domain" description="Novel STAND NTPase 1" evidence="4">
    <location>
        <begin position="263"/>
        <end position="625"/>
    </location>
</feature>
<dbReference type="InterPro" id="IPR015943">
    <property type="entry name" value="WD40/YVTN_repeat-like_dom_sf"/>
</dbReference>
<dbReference type="InterPro" id="IPR049052">
    <property type="entry name" value="nSTAND1"/>
</dbReference>
<evidence type="ECO:0000256" key="3">
    <source>
        <dbReference type="PROSITE-ProRule" id="PRU00221"/>
    </source>
</evidence>
<dbReference type="InterPro" id="IPR011047">
    <property type="entry name" value="Quinoprotein_ADH-like_sf"/>
</dbReference>
<dbReference type="PANTHER" id="PTHR19879:SF9">
    <property type="entry name" value="TRANSCRIPTION INITIATION FACTOR TFIID SUBUNIT 5"/>
    <property type="match status" value="1"/>
</dbReference>
<comment type="caution">
    <text evidence="5">The sequence shown here is derived from an EMBL/GenBank/DDBJ whole genome shotgun (WGS) entry which is preliminary data.</text>
</comment>
<gene>
    <name evidence="5" type="ORF">HNP84_002312</name>
</gene>
<evidence type="ECO:0000256" key="1">
    <source>
        <dbReference type="ARBA" id="ARBA00022574"/>
    </source>
</evidence>
<protein>
    <submittedName>
        <fullName evidence="5">WD40 repeat protein</fullName>
    </submittedName>
</protein>
<feature type="repeat" description="WD" evidence="3">
    <location>
        <begin position="1073"/>
        <end position="1114"/>
    </location>
</feature>